<dbReference type="Proteomes" id="UP000320582">
    <property type="component" value="Unassembled WGS sequence"/>
</dbReference>
<dbReference type="AlphaFoldDB" id="A0A543K5M0"/>
<dbReference type="EMBL" id="VFPT01000002">
    <property type="protein sequence ID" value="TQM90377.1"/>
    <property type="molecule type" value="Genomic_DNA"/>
</dbReference>
<protein>
    <submittedName>
        <fullName evidence="1">Uncharacterized protein</fullName>
    </submittedName>
</protein>
<accession>A0A543K5M0</accession>
<comment type="caution">
    <text evidence="1">The sequence shown here is derived from an EMBL/GenBank/DDBJ whole genome shotgun (WGS) entry which is preliminary data.</text>
</comment>
<reference evidence="1 2" key="1">
    <citation type="submission" date="2019-06" db="EMBL/GenBank/DDBJ databases">
        <title>Genomic Encyclopedia of Archaeal and Bacterial Type Strains, Phase II (KMG-II): from individual species to whole genera.</title>
        <authorList>
            <person name="Goeker M."/>
        </authorList>
    </citation>
    <scope>NUCLEOTIDE SEQUENCE [LARGE SCALE GENOMIC DNA]</scope>
    <source>
        <strain evidence="1 2">DSM 18423</strain>
    </source>
</reference>
<organism evidence="1 2">
    <name type="scientific">Roseinatronobacter monicus</name>
    <dbReference type="NCBI Taxonomy" id="393481"/>
    <lineage>
        <taxon>Bacteria</taxon>
        <taxon>Pseudomonadati</taxon>
        <taxon>Pseudomonadota</taxon>
        <taxon>Alphaproteobacteria</taxon>
        <taxon>Rhodobacterales</taxon>
        <taxon>Paracoccaceae</taxon>
        <taxon>Roseinatronobacter</taxon>
    </lineage>
</organism>
<name>A0A543K5M0_9RHOB</name>
<evidence type="ECO:0000313" key="1">
    <source>
        <dbReference type="EMBL" id="TQM90377.1"/>
    </source>
</evidence>
<proteinExistence type="predicted"/>
<sequence length="227" mass="24711">MHEIFATEPLDLRSAGRTSGCSDPVTVSVDSQALLPCEADHGTRNRYAAPRIFASFVRQSCLCAGRAHTSDASHGTGKDRTPDMGRAGCFTNKKDFRAASCLNVADGLYLPCGAAAYETRSDRQLCGPCSHSLHRHNNCSRLPHHRRRGRIADRCRCGSGLTAYGQSGRSSRRRHGSSMPHCAFAHRASPRLVIPLCHKSWQNAGLWVEFRARARASEVTGVLVAPA</sequence>
<keyword evidence="2" id="KW-1185">Reference proteome</keyword>
<gene>
    <name evidence="1" type="ORF">BD293_3755</name>
</gene>
<evidence type="ECO:0000313" key="2">
    <source>
        <dbReference type="Proteomes" id="UP000320582"/>
    </source>
</evidence>